<evidence type="ECO:0000313" key="2">
    <source>
        <dbReference type="Proteomes" id="UP001296104"/>
    </source>
</evidence>
<accession>A0AAI8YT31</accession>
<evidence type="ECO:0008006" key="3">
    <source>
        <dbReference type="Google" id="ProtNLM"/>
    </source>
</evidence>
<dbReference type="AlphaFoldDB" id="A0AAI8YT31"/>
<dbReference type="InterPro" id="IPR050778">
    <property type="entry name" value="Cueball_EGF_LRP_Nidogen"/>
</dbReference>
<dbReference type="PANTHER" id="PTHR46513">
    <property type="entry name" value="VITELLOGENIN RECEPTOR-LIKE PROTEIN-RELATED-RELATED"/>
    <property type="match status" value="1"/>
</dbReference>
<organism evidence="1 2">
    <name type="scientific">Lecanosticta acicola</name>
    <dbReference type="NCBI Taxonomy" id="111012"/>
    <lineage>
        <taxon>Eukaryota</taxon>
        <taxon>Fungi</taxon>
        <taxon>Dikarya</taxon>
        <taxon>Ascomycota</taxon>
        <taxon>Pezizomycotina</taxon>
        <taxon>Dothideomycetes</taxon>
        <taxon>Dothideomycetidae</taxon>
        <taxon>Mycosphaerellales</taxon>
        <taxon>Mycosphaerellaceae</taxon>
        <taxon>Lecanosticta</taxon>
    </lineage>
</organism>
<protein>
    <recommendedName>
        <fullName evidence="3">YWTD domain-containing protein</fullName>
    </recommendedName>
</protein>
<sequence length="323" mass="35515">MALYNRLYFLSIYHAKPSVPLSEQSWEDMTHRGSISYLDLETPTKAPRTILEGLYMPDGIAISKSQGLIFWTNMGTPGKNDGSIHCARLDGSEARSLLPPGAINTPKQIVLDEEAETLYFCDREGMRVHRCKVDGSAHEILIQTGDWRVEEERRDATRWCVGIAVSKTLGKIFWTQKGGPKSGAGRIFSANIELSAGAAAASRPDVEVVAERLPEPIDLEMDEGSGVLYWTDRGEFPFGNTLNRKHLVDHAVDSGPAAEEILGREIIAEGFGEAIGLALDRQGGWVWVADLCGRIWKCDANQPGAKEKVYEDETSLLTGLALL</sequence>
<proteinExistence type="predicted"/>
<dbReference type="SMART" id="SM00135">
    <property type="entry name" value="LY"/>
    <property type="match status" value="2"/>
</dbReference>
<dbReference type="InterPro" id="IPR011042">
    <property type="entry name" value="6-blade_b-propeller_TolB-like"/>
</dbReference>
<dbReference type="PANTHER" id="PTHR46513:SF13">
    <property type="entry name" value="EGF-LIKE DOMAIN-CONTAINING PROTEIN"/>
    <property type="match status" value="1"/>
</dbReference>
<dbReference type="GO" id="GO:0060070">
    <property type="term" value="P:canonical Wnt signaling pathway"/>
    <property type="evidence" value="ECO:0007669"/>
    <property type="project" value="TreeGrafter"/>
</dbReference>
<dbReference type="GO" id="GO:0005886">
    <property type="term" value="C:plasma membrane"/>
    <property type="evidence" value="ECO:0007669"/>
    <property type="project" value="TreeGrafter"/>
</dbReference>
<reference evidence="1" key="1">
    <citation type="submission" date="2023-11" db="EMBL/GenBank/DDBJ databases">
        <authorList>
            <person name="Alioto T."/>
            <person name="Alioto T."/>
            <person name="Gomez Garrido J."/>
        </authorList>
    </citation>
    <scope>NUCLEOTIDE SEQUENCE</scope>
</reference>
<comment type="caution">
    <text evidence="1">The sequence shown here is derived from an EMBL/GenBank/DDBJ whole genome shotgun (WGS) entry which is preliminary data.</text>
</comment>
<dbReference type="Gene3D" id="2.120.10.30">
    <property type="entry name" value="TolB, C-terminal domain"/>
    <property type="match status" value="2"/>
</dbReference>
<dbReference type="InterPro" id="IPR000033">
    <property type="entry name" value="LDLR_classB_rpt"/>
</dbReference>
<keyword evidence="2" id="KW-1185">Reference proteome</keyword>
<name>A0AAI8YT31_9PEZI</name>
<dbReference type="EMBL" id="CAVMBE010000005">
    <property type="protein sequence ID" value="CAK3839968.1"/>
    <property type="molecule type" value="Genomic_DNA"/>
</dbReference>
<gene>
    <name evidence="1" type="ORF">LECACI_7A001481</name>
</gene>
<dbReference type="SUPFAM" id="SSF63825">
    <property type="entry name" value="YWTD domain"/>
    <property type="match status" value="1"/>
</dbReference>
<evidence type="ECO:0000313" key="1">
    <source>
        <dbReference type="EMBL" id="CAK3839968.1"/>
    </source>
</evidence>
<dbReference type="Proteomes" id="UP001296104">
    <property type="component" value="Unassembled WGS sequence"/>
</dbReference>